<dbReference type="PANTHER" id="PTHR31791:SF47">
    <property type="entry name" value="INACTIVE FRIGIDA-LIKE PROTEIN 2"/>
    <property type="match status" value="1"/>
</dbReference>
<proteinExistence type="inferred from homology"/>
<reference evidence="9" key="1">
    <citation type="submission" date="2024-03" db="EMBL/GenBank/DDBJ databases">
        <title>WGS assembly of Saponaria officinalis var. Norfolk2.</title>
        <authorList>
            <person name="Jenkins J."/>
            <person name="Shu S."/>
            <person name="Grimwood J."/>
            <person name="Barry K."/>
            <person name="Goodstein D."/>
            <person name="Schmutz J."/>
            <person name="Leebens-Mack J."/>
            <person name="Osbourn A."/>
        </authorList>
    </citation>
    <scope>NUCLEOTIDE SEQUENCE [LARGE SCALE GENOMIC DNA]</scope>
    <source>
        <strain evidence="9">JIC</strain>
    </source>
</reference>
<accession>A0AAW1IPU8</accession>
<feature type="coiled-coil region" evidence="6">
    <location>
        <begin position="152"/>
        <end position="204"/>
    </location>
</feature>
<evidence type="ECO:0000256" key="6">
    <source>
        <dbReference type="SAM" id="Coils"/>
    </source>
</evidence>
<dbReference type="SUPFAM" id="SSF51197">
    <property type="entry name" value="Clavaminate synthase-like"/>
    <property type="match status" value="1"/>
</dbReference>
<feature type="region of interest" description="Disordered" evidence="7">
    <location>
        <begin position="503"/>
        <end position="570"/>
    </location>
</feature>
<feature type="compositionally biased region" description="Low complexity" evidence="7">
    <location>
        <begin position="513"/>
        <end position="525"/>
    </location>
</feature>
<evidence type="ECO:0000256" key="5">
    <source>
        <dbReference type="ARBA" id="ARBA00023089"/>
    </source>
</evidence>
<keyword evidence="5" id="KW-0287">Flowering</keyword>
<evidence type="ECO:0000256" key="7">
    <source>
        <dbReference type="SAM" id="MobiDB-lite"/>
    </source>
</evidence>
<dbReference type="GO" id="GO:0030154">
    <property type="term" value="P:cell differentiation"/>
    <property type="evidence" value="ECO:0007669"/>
    <property type="project" value="UniProtKB-KW"/>
</dbReference>
<keyword evidence="4" id="KW-0221">Differentiation</keyword>
<evidence type="ECO:0000259" key="8">
    <source>
        <dbReference type="PROSITE" id="PS51471"/>
    </source>
</evidence>
<feature type="compositionally biased region" description="Low complexity" evidence="7">
    <location>
        <begin position="640"/>
        <end position="649"/>
    </location>
</feature>
<evidence type="ECO:0000256" key="2">
    <source>
        <dbReference type="ARBA" id="ARBA00008956"/>
    </source>
</evidence>
<keyword evidence="3" id="KW-0217">Developmental protein</keyword>
<name>A0AAW1IPU8_SAPOF</name>
<feature type="compositionally biased region" description="Basic and acidic residues" evidence="7">
    <location>
        <begin position="544"/>
        <end position="570"/>
    </location>
</feature>
<organism evidence="9 10">
    <name type="scientific">Saponaria officinalis</name>
    <name type="common">Common soapwort</name>
    <name type="synonym">Lychnis saponaria</name>
    <dbReference type="NCBI Taxonomy" id="3572"/>
    <lineage>
        <taxon>Eukaryota</taxon>
        <taxon>Viridiplantae</taxon>
        <taxon>Streptophyta</taxon>
        <taxon>Embryophyta</taxon>
        <taxon>Tracheophyta</taxon>
        <taxon>Spermatophyta</taxon>
        <taxon>Magnoliopsida</taxon>
        <taxon>eudicotyledons</taxon>
        <taxon>Gunneridae</taxon>
        <taxon>Pentapetalae</taxon>
        <taxon>Caryophyllales</taxon>
        <taxon>Caryophyllaceae</taxon>
        <taxon>Caryophylleae</taxon>
        <taxon>Saponaria</taxon>
    </lineage>
</organism>
<feature type="region of interest" description="Disordered" evidence="7">
    <location>
        <begin position="627"/>
        <end position="649"/>
    </location>
</feature>
<protein>
    <recommendedName>
        <fullName evidence="8">Fe2OG dioxygenase domain-containing protein</fullName>
    </recommendedName>
</protein>
<feature type="domain" description="Fe2OG dioxygenase" evidence="8">
    <location>
        <begin position="1350"/>
        <end position="1509"/>
    </location>
</feature>
<comment type="similarity">
    <text evidence="1">Belongs to the alkB family.</text>
</comment>
<feature type="region of interest" description="Disordered" evidence="7">
    <location>
        <begin position="1112"/>
        <end position="1174"/>
    </location>
</feature>
<dbReference type="EMBL" id="JBDFQZ010000009">
    <property type="protein sequence ID" value="KAK9691825.1"/>
    <property type="molecule type" value="Genomic_DNA"/>
</dbReference>
<keyword evidence="6" id="KW-0175">Coiled coil</keyword>
<dbReference type="InterPro" id="IPR037151">
    <property type="entry name" value="AlkB-like_sf"/>
</dbReference>
<gene>
    <name evidence="9" type="ORF">RND81_09G222500</name>
</gene>
<dbReference type="Gene3D" id="2.60.120.590">
    <property type="entry name" value="Alpha-ketoglutarate-dependent dioxygenase AlkB-like"/>
    <property type="match status" value="1"/>
</dbReference>
<dbReference type="InterPro" id="IPR027450">
    <property type="entry name" value="AlkB-like"/>
</dbReference>
<evidence type="ECO:0000256" key="3">
    <source>
        <dbReference type="ARBA" id="ARBA00022473"/>
    </source>
</evidence>
<dbReference type="Pfam" id="PF07899">
    <property type="entry name" value="Frigida"/>
    <property type="match status" value="2"/>
</dbReference>
<keyword evidence="10" id="KW-1185">Reference proteome</keyword>
<evidence type="ECO:0000313" key="10">
    <source>
        <dbReference type="Proteomes" id="UP001443914"/>
    </source>
</evidence>
<comment type="similarity">
    <text evidence="2">Belongs to the Frigida family.</text>
</comment>
<dbReference type="InterPro" id="IPR012474">
    <property type="entry name" value="Frigida"/>
</dbReference>
<dbReference type="Pfam" id="PF13532">
    <property type="entry name" value="2OG-FeII_Oxy_2"/>
    <property type="match status" value="1"/>
</dbReference>
<evidence type="ECO:0000256" key="1">
    <source>
        <dbReference type="ARBA" id="ARBA00007879"/>
    </source>
</evidence>
<comment type="caution">
    <text evidence="9">The sequence shown here is derived from an EMBL/GenBank/DDBJ whole genome shotgun (WGS) entry which is preliminary data.</text>
</comment>
<dbReference type="PANTHER" id="PTHR31791">
    <property type="entry name" value="FRIGIDA-LIKE PROTEIN 3-RELATED"/>
    <property type="match status" value="1"/>
</dbReference>
<dbReference type="Proteomes" id="UP001443914">
    <property type="component" value="Unassembled WGS sequence"/>
</dbReference>
<dbReference type="InterPro" id="IPR005123">
    <property type="entry name" value="Oxoglu/Fe-dep_dioxygenase_dom"/>
</dbReference>
<dbReference type="GO" id="GO:0009908">
    <property type="term" value="P:flower development"/>
    <property type="evidence" value="ECO:0007669"/>
    <property type="project" value="UniProtKB-KW"/>
</dbReference>
<evidence type="ECO:0000313" key="9">
    <source>
        <dbReference type="EMBL" id="KAK9691825.1"/>
    </source>
</evidence>
<feature type="compositionally biased region" description="Pro residues" evidence="7">
    <location>
        <begin position="1152"/>
        <end position="1173"/>
    </location>
</feature>
<evidence type="ECO:0000256" key="4">
    <source>
        <dbReference type="ARBA" id="ARBA00022782"/>
    </source>
</evidence>
<dbReference type="PROSITE" id="PS51471">
    <property type="entry name" value="FE2OG_OXY"/>
    <property type="match status" value="1"/>
</dbReference>
<sequence length="1518" mass="174068">MASSPLEKTSADLKVARFVVHKLGETFDSFQVHSCSIFSLVEQWRNLQASFGEVNKSLESRVKELESKEREIGVVATKLQNFKEEVELRRKKLEFGEKSLSERAAKVESRQNDVKKWLEMLDVQKRRISEREKAVGAKERELADGLKRVKEVDEEEVRVRKVELEVNECRNVVELEKVRVSKLVEELETREKQIELRENRVDERFKAVELRENRVDERSKELELRGREVNVLQEALEVKETGLNEDIRVIEAKRSQLVTDQQALDLREEDMDKLYSLVELRENEVNERFKAVESKEKELALREEETKVLCEELKSKEKDIGGRLNKLEVNEKDIIERSNTLKVEEKCLRDDRRVLEEKKNEFNVRFASLETREEEVNNRSRDVEVKERDVNVQRLMLEANEGALNGQWKMLEVKGKEIDERGKGMELKEKELEELRRGLELKEKQMNESFHGLQVKQMQMGERCKEMEVRETEITERYKEMEMKEKQINRRKKALDLREKRFEDSEKKLNDLSQAQESEAEQFSELPQTLESKEQQINEPSESLESKLKQMNEHSQEAEPKEQQKEGYSVHDHEKVFVELKDEEINVPNELTESIGNPVTQHLETQKLDVEPKKICADKLELKGKQMADGEKHGVEPQQSNNNVVVDSNGSEGGVKTFRSINGKALQLYLNERFNHHESMKGEVFKMLKSMSNPAKIVLDAVDGFFAPHMSKDGVEFETGVVRSSCLLLLEQLMNLKPVVMKAVKREATIVALKWRAKMKALEEIEVVVLAFLLLLVTFNLNNFLKKDELRRLCGLVDQHKLAPRLRQRLGVLKRTNGSSGSKGAIKEAIQSDIVHIADAKDSSSAKTPGDIHSACRSMDEIGVRSYLIEHVKEHDVLQDKIVDALRYAPDAAKLILNVCNICVTDQDKNRADVNNTVIIFVLKQLMKLSPSISPEVTTEAKNFADFLKARLKGTNSPVLNYRFLQFLASYKLSNSYHPDELFLYFKVFYFGEEVYRPDENAYLCFALGLAKKIPGIIKNLIDRKKQLSAVKYICVFKLERTFPPVPLLEAYWESIQNKVNEKRKEGSYKDKIGAENMEITALKSILICITNFKLESQLPLDHFVTRMKELEKERETRMSTNCPKKRNASTRPSTPLPEKRPRLGHDQQSQPVPPVLLLPFPPGPPPMPPSYGTPPYTRHPSDGAPHFYPSGGGHGVVPQAHGHFMPPVPAEMYPVGAQMHSHRVNDPTRIAQSHRRYISFKNLEDVFYKALRYASDGGMEMKEKISSFQVGHLPTVIYIPDFIDDAEQSQLSNQIYQAPISKWKTLKNRRLQNWGGVVHEKGLISQDLPPWLTKLNKRIYEELGIFPAAPNHVLINEYLPDQGIMPHQDGPAYFPAAAILSLGSPVVMNFTPHVKLCEYDGTTKTDFQSLGNGETAQADTPQNFSLLLMPRSLLIFKDLAYSDYLHGIEDNTVQHYDGAVNLTTAQKDYEANEPVSSTNCTGSAMGSENVKVLHRMNTRISLTCRLVLKVRKNLIKI</sequence>